<dbReference type="GO" id="GO:0003824">
    <property type="term" value="F:catalytic activity"/>
    <property type="evidence" value="ECO:0007669"/>
    <property type="project" value="InterPro"/>
</dbReference>
<evidence type="ECO:0000313" key="3">
    <source>
        <dbReference type="EMBL" id="XCH23418.1"/>
    </source>
</evidence>
<sequence>MAQDIGIAMGENRIAMLRPCHRVMKSTGELGHYHWGGEAKTSDDSQGSEFVEARKLAYLIIAGFCNLQVTLGAEHKLRRLLAAAQVTGRGYRISQS</sequence>
<dbReference type="InterPro" id="IPR014048">
    <property type="entry name" value="MethylDNA_cys_MeTrfase_DNA-bd"/>
</dbReference>
<proteinExistence type="predicted"/>
<organism evidence="3">
    <name type="scientific">Dyadobacter sp. 676</name>
    <dbReference type="NCBI Taxonomy" id="3088362"/>
    <lineage>
        <taxon>Bacteria</taxon>
        <taxon>Pseudomonadati</taxon>
        <taxon>Bacteroidota</taxon>
        <taxon>Cytophagia</taxon>
        <taxon>Cytophagales</taxon>
        <taxon>Spirosomataceae</taxon>
        <taxon>Dyadobacter</taxon>
    </lineage>
</organism>
<dbReference type="EMBL" id="CP159289">
    <property type="protein sequence ID" value="XCH23418.1"/>
    <property type="molecule type" value="Genomic_DNA"/>
</dbReference>
<dbReference type="InterPro" id="IPR036217">
    <property type="entry name" value="MethylDNA_cys_MeTrfase_DNAb"/>
</dbReference>
<protein>
    <submittedName>
        <fullName evidence="3">MGMT family protein</fullName>
    </submittedName>
</protein>
<dbReference type="RefSeq" id="WP_353718744.1">
    <property type="nucleotide sequence ID" value="NZ_CP159289.1"/>
</dbReference>
<reference evidence="3" key="1">
    <citation type="submission" date="2024-06" db="EMBL/GenBank/DDBJ databases">
        <title>Sequencing and assembly of the genome of Dyadobacter sp. strain 676, a symbiont of Cyamopsis tetragonoloba.</title>
        <authorList>
            <person name="Guro P."/>
            <person name="Sazanova A."/>
            <person name="Kuznetsova I."/>
            <person name="Belimov A."/>
            <person name="Safronova V."/>
        </authorList>
    </citation>
    <scope>NUCLEOTIDE SEQUENCE</scope>
    <source>
        <strain evidence="3">676</strain>
    </source>
</reference>
<feature type="domain" description="Methylated-DNA-[protein]-cysteine S-methyltransferase DNA binding" evidence="2">
    <location>
        <begin position="2"/>
        <end position="41"/>
    </location>
</feature>
<dbReference type="Pfam" id="PF01035">
    <property type="entry name" value="DNA_binding_1"/>
    <property type="match status" value="1"/>
</dbReference>
<name>A0AAU8FHL4_9BACT</name>
<dbReference type="GO" id="GO:0006281">
    <property type="term" value="P:DNA repair"/>
    <property type="evidence" value="ECO:0007669"/>
    <property type="project" value="InterPro"/>
</dbReference>
<gene>
    <name evidence="3" type="ORF">ABV298_24335</name>
</gene>
<keyword evidence="1" id="KW-0227">DNA damage</keyword>
<dbReference type="SUPFAM" id="SSF46767">
    <property type="entry name" value="Methylated DNA-protein cysteine methyltransferase, C-terminal domain"/>
    <property type="match status" value="1"/>
</dbReference>
<dbReference type="InterPro" id="IPR036388">
    <property type="entry name" value="WH-like_DNA-bd_sf"/>
</dbReference>
<dbReference type="AlphaFoldDB" id="A0AAU8FHL4"/>
<accession>A0AAU8FHL4</accession>
<evidence type="ECO:0000256" key="1">
    <source>
        <dbReference type="ARBA" id="ARBA00022763"/>
    </source>
</evidence>
<dbReference type="Gene3D" id="1.10.10.10">
    <property type="entry name" value="Winged helix-like DNA-binding domain superfamily/Winged helix DNA-binding domain"/>
    <property type="match status" value="1"/>
</dbReference>
<evidence type="ECO:0000259" key="2">
    <source>
        <dbReference type="Pfam" id="PF01035"/>
    </source>
</evidence>